<dbReference type="Pfam" id="PF01370">
    <property type="entry name" value="Epimerase"/>
    <property type="match status" value="1"/>
</dbReference>
<comment type="caution">
    <text evidence="4">The sequence shown here is derived from an EMBL/GenBank/DDBJ whole genome shotgun (WGS) entry which is preliminary data.</text>
</comment>
<evidence type="ECO:0000259" key="3">
    <source>
        <dbReference type="Pfam" id="PF01370"/>
    </source>
</evidence>
<evidence type="ECO:0000313" key="5">
    <source>
        <dbReference type="Proteomes" id="UP000612893"/>
    </source>
</evidence>
<gene>
    <name evidence="4" type="ORF">JF922_07810</name>
</gene>
<dbReference type="Gene3D" id="3.40.50.720">
    <property type="entry name" value="NAD(P)-binding Rossmann-like Domain"/>
    <property type="match status" value="1"/>
</dbReference>
<keyword evidence="5" id="KW-1185">Reference proteome</keyword>
<dbReference type="Gene3D" id="3.90.25.10">
    <property type="entry name" value="UDP-galactose 4-epimerase, domain 1"/>
    <property type="match status" value="1"/>
</dbReference>
<dbReference type="InterPro" id="IPR001509">
    <property type="entry name" value="Epimerase_deHydtase"/>
</dbReference>
<reference evidence="4" key="1">
    <citation type="submission" date="2020-10" db="EMBL/GenBank/DDBJ databases">
        <title>Ca. Dormibacterota MAGs.</title>
        <authorList>
            <person name="Montgomery K."/>
        </authorList>
    </citation>
    <scope>NUCLEOTIDE SEQUENCE [LARGE SCALE GENOMIC DNA]</scope>
    <source>
        <strain evidence="4">SC8812_S17_10</strain>
    </source>
</reference>
<dbReference type="EMBL" id="JAEKNR010000087">
    <property type="protein sequence ID" value="MBJ7597978.1"/>
    <property type="molecule type" value="Genomic_DNA"/>
</dbReference>
<sequence>MGVRRRPGGGAVSGSRWSVVGGAGFIGSHFVDRLLRDPELELLTVYDNFSSGRDWHLGPHLDDPRLRVVRGDVGDMAALTGAVAGHDTVLHLASNPDIARAIVEPSVDFDQGTLLTHHVVEAARSSGARRLLYASGSGVYGDLGETEAHEDRGPLLPISTYGASKLAGEALICSYCHLFGLRACAFRFGNVVGARQTHGVGYDFVRRLLDAPERLEIMGDGTQSKSYIHVRDVVEAVLLASARTAEPFRAYNVATGDYISVREIAELALECVGLRPDRTELVFGAGDRGWKGDVPIVRLDTSRIRALGWTHTMSSREALRQSMLAMLKEHAPGRAGRSPAPSLPATVRET</sequence>
<proteinExistence type="inferred from homology"/>
<name>A0A934N8H1_9BACT</name>
<dbReference type="Proteomes" id="UP000612893">
    <property type="component" value="Unassembled WGS sequence"/>
</dbReference>
<evidence type="ECO:0000256" key="1">
    <source>
        <dbReference type="ARBA" id="ARBA00007637"/>
    </source>
</evidence>
<dbReference type="SUPFAM" id="SSF51735">
    <property type="entry name" value="NAD(P)-binding Rossmann-fold domains"/>
    <property type="match status" value="1"/>
</dbReference>
<evidence type="ECO:0000313" key="4">
    <source>
        <dbReference type="EMBL" id="MBJ7597978.1"/>
    </source>
</evidence>
<organism evidence="4 5">
    <name type="scientific">Candidatus Nephthysia bennettiae</name>
    <dbReference type="NCBI Taxonomy" id="3127016"/>
    <lineage>
        <taxon>Bacteria</taxon>
        <taxon>Bacillati</taxon>
        <taxon>Candidatus Dormiibacterota</taxon>
        <taxon>Candidatus Dormibacteria</taxon>
        <taxon>Candidatus Dormibacterales</taxon>
        <taxon>Candidatus Dormibacteraceae</taxon>
        <taxon>Candidatus Nephthysia</taxon>
    </lineage>
</organism>
<evidence type="ECO:0000256" key="2">
    <source>
        <dbReference type="SAM" id="MobiDB-lite"/>
    </source>
</evidence>
<accession>A0A934N8H1</accession>
<protein>
    <submittedName>
        <fullName evidence="4">NAD-dependent epimerase/dehydratase family protein</fullName>
    </submittedName>
</protein>
<feature type="region of interest" description="Disordered" evidence="2">
    <location>
        <begin position="330"/>
        <end position="350"/>
    </location>
</feature>
<dbReference type="AlphaFoldDB" id="A0A934N8H1"/>
<feature type="domain" description="NAD-dependent epimerase/dehydratase" evidence="3">
    <location>
        <begin position="19"/>
        <end position="254"/>
    </location>
</feature>
<dbReference type="InterPro" id="IPR036291">
    <property type="entry name" value="NAD(P)-bd_dom_sf"/>
</dbReference>
<comment type="similarity">
    <text evidence="1">Belongs to the NAD(P)-dependent epimerase/dehydratase family.</text>
</comment>
<dbReference type="PANTHER" id="PTHR43000">
    <property type="entry name" value="DTDP-D-GLUCOSE 4,6-DEHYDRATASE-RELATED"/>
    <property type="match status" value="1"/>
</dbReference>